<dbReference type="PROSITE" id="PS50878">
    <property type="entry name" value="RT_POL"/>
    <property type="match status" value="1"/>
</dbReference>
<proteinExistence type="predicted"/>
<dbReference type="Pfam" id="PF00078">
    <property type="entry name" value="RVT_1"/>
    <property type="match status" value="1"/>
</dbReference>
<feature type="domain" description="Reverse transcriptase" evidence="3">
    <location>
        <begin position="319"/>
        <end position="504"/>
    </location>
</feature>
<keyword evidence="5" id="KW-1185">Reference proteome</keyword>
<comment type="caution">
    <text evidence="4">The sequence shown here is derived from an EMBL/GenBank/DDBJ whole genome shotgun (WGS) entry which is preliminary data.</text>
</comment>
<keyword evidence="2" id="KW-0472">Membrane</keyword>
<dbReference type="PANTHER" id="PTHR33050">
    <property type="entry name" value="REVERSE TRANSCRIPTASE DOMAIN-CONTAINING PROTEIN"/>
    <property type="match status" value="1"/>
</dbReference>
<dbReference type="InterPro" id="IPR043502">
    <property type="entry name" value="DNA/RNA_pol_sf"/>
</dbReference>
<name>A0A3M7T2A5_BRAPC</name>
<dbReference type="PANTHER" id="PTHR33050:SF7">
    <property type="entry name" value="RIBONUCLEASE H"/>
    <property type="match status" value="1"/>
</dbReference>
<dbReference type="AlphaFoldDB" id="A0A3M7T2A5"/>
<feature type="transmembrane region" description="Helical" evidence="2">
    <location>
        <begin position="131"/>
        <end position="150"/>
    </location>
</feature>
<dbReference type="OrthoDB" id="7756796at2759"/>
<evidence type="ECO:0000313" key="5">
    <source>
        <dbReference type="Proteomes" id="UP000276133"/>
    </source>
</evidence>
<feature type="region of interest" description="Disordered" evidence="1">
    <location>
        <begin position="174"/>
        <end position="196"/>
    </location>
</feature>
<organism evidence="4 5">
    <name type="scientific">Brachionus plicatilis</name>
    <name type="common">Marine rotifer</name>
    <name type="synonym">Brachionus muelleri</name>
    <dbReference type="NCBI Taxonomy" id="10195"/>
    <lineage>
        <taxon>Eukaryota</taxon>
        <taxon>Metazoa</taxon>
        <taxon>Spiralia</taxon>
        <taxon>Gnathifera</taxon>
        <taxon>Rotifera</taxon>
        <taxon>Eurotatoria</taxon>
        <taxon>Monogononta</taxon>
        <taxon>Pseudotrocha</taxon>
        <taxon>Ploima</taxon>
        <taxon>Brachionidae</taxon>
        <taxon>Brachionus</taxon>
    </lineage>
</organism>
<dbReference type="Gene3D" id="3.30.70.270">
    <property type="match status" value="1"/>
</dbReference>
<dbReference type="SUPFAM" id="SSF56672">
    <property type="entry name" value="DNA/RNA polymerases"/>
    <property type="match status" value="1"/>
</dbReference>
<evidence type="ECO:0000313" key="4">
    <source>
        <dbReference type="EMBL" id="RNA42000.1"/>
    </source>
</evidence>
<dbReference type="InterPro" id="IPR052055">
    <property type="entry name" value="Hepadnavirus_pol/RT"/>
</dbReference>
<evidence type="ECO:0000259" key="3">
    <source>
        <dbReference type="PROSITE" id="PS50878"/>
    </source>
</evidence>
<evidence type="ECO:0000256" key="2">
    <source>
        <dbReference type="SAM" id="Phobius"/>
    </source>
</evidence>
<accession>A0A3M7T2A5</accession>
<dbReference type="EMBL" id="REGN01000426">
    <property type="protein sequence ID" value="RNA42000.1"/>
    <property type="molecule type" value="Genomic_DNA"/>
</dbReference>
<keyword evidence="2" id="KW-0812">Transmembrane</keyword>
<protein>
    <submittedName>
        <fullName evidence="4">Transposon Ty3-I Gag-Pol poly</fullName>
    </submittedName>
</protein>
<dbReference type="Proteomes" id="UP000276133">
    <property type="component" value="Unassembled WGS sequence"/>
</dbReference>
<dbReference type="Gene3D" id="3.10.10.10">
    <property type="entry name" value="HIV Type 1 Reverse Transcriptase, subunit A, domain 1"/>
    <property type="match status" value="1"/>
</dbReference>
<gene>
    <name evidence="4" type="ORF">BpHYR1_017400</name>
</gene>
<sequence>MKIERIEREFSKEDMNKDDFYLNESNEKVQFTRLQEDNLESGPRINFLTFRLFSLIDRQKQANFSSKIYNELKNLYQNHKLVENVQFSPRETNLNNHVTTMSKYNELYIFSTKAPIFNQVANDFDHKTNELYSIFISMLTAAIFVFFIMWRWMKMKSDLRKALHEQNLIEQQQRLNSCSSRHTTSPASTSTNVSPASLQNNHFFSSINYRENLDTVLSQYNERPNRQSKQVLEAAKHCLQQLKKQSRTPINSRNMCSYDTVRSSLNSRTIPFQIQPLIDHLNSSSIKNLFSVNEAPPSYETKDKQRDLVLGSLLKTKIIEPSPHKKGIPRFCGTFFLVSRPGSKVRPIADFSALTRVIEAPKFTLKSVYQVVNDYNWPNHLWYTKLNLKTAFFNINLHPKSYFMTTFGYGGKFYHFTRMPFGFSLAPYIQQSLLNCILAFIKHHTNLQQYGHLDDLIIAHQDRRKLQVPIDVLRAKLRNAGWVINRKKSELDPVKKIKFLGANWDELGITRDKETTRFTREMAESLLTNDPKDASEYQLGAVHDDSGREFSVVAPTDSILFNEAAASLLPFLLDPTPGQIKLFIDNMAVIGLWKRVRARWARFYSSGRENMHRFFSLIIQQHRRRVRAICRQSGRRSLQAHNTASVPTPWHYTRPL</sequence>
<evidence type="ECO:0000256" key="1">
    <source>
        <dbReference type="SAM" id="MobiDB-lite"/>
    </source>
</evidence>
<reference evidence="4 5" key="1">
    <citation type="journal article" date="2018" name="Sci. Rep.">
        <title>Genomic signatures of local adaptation to the degree of environmental predictability in rotifers.</title>
        <authorList>
            <person name="Franch-Gras L."/>
            <person name="Hahn C."/>
            <person name="Garcia-Roger E.M."/>
            <person name="Carmona M.J."/>
            <person name="Serra M."/>
            <person name="Gomez A."/>
        </authorList>
    </citation>
    <scope>NUCLEOTIDE SEQUENCE [LARGE SCALE GENOMIC DNA]</scope>
    <source>
        <strain evidence="4">HYR1</strain>
    </source>
</reference>
<dbReference type="InterPro" id="IPR043128">
    <property type="entry name" value="Rev_trsase/Diguanyl_cyclase"/>
</dbReference>
<dbReference type="STRING" id="10195.A0A3M7T2A5"/>
<keyword evidence="2" id="KW-1133">Transmembrane helix</keyword>
<dbReference type="InterPro" id="IPR000477">
    <property type="entry name" value="RT_dom"/>
</dbReference>